<dbReference type="SUPFAM" id="SSF52540">
    <property type="entry name" value="P-loop containing nucleoside triphosphate hydrolases"/>
    <property type="match status" value="1"/>
</dbReference>
<dbReference type="EMBL" id="LT670849">
    <property type="protein sequence ID" value="SHN73214.1"/>
    <property type="molecule type" value="Genomic_DNA"/>
</dbReference>
<dbReference type="Proteomes" id="UP000184096">
    <property type="component" value="Chromosome I"/>
</dbReference>
<dbReference type="InterPro" id="IPR011990">
    <property type="entry name" value="TPR-like_helical_dom_sf"/>
</dbReference>
<dbReference type="InterPro" id="IPR019734">
    <property type="entry name" value="TPR_rpt"/>
</dbReference>
<dbReference type="CDD" id="cd07302">
    <property type="entry name" value="CHD"/>
    <property type="match status" value="1"/>
</dbReference>
<name>A0A1M7TR38_9BRAD</name>
<sequence length="1059" mass="115883">MVMKQRELPSEFGRRCSHCGFAIQPAANFCGGCGRSRTLSSATDQNALTFLQSKVPPELAERILHSGGAMSGERKHVTVLFADVRGSTALIDKLDPEEALEVLGPVLQVLMDATHKHHGFVNQARGDGIMALFGAPIATEDHAVQACRAAIAMRAGIDELNRRRSSDISLRIGMNSGDVVIHSIGSNLVMNYDAVGKTVHLAARMEEFAASDAIMMTAAAHKLAEGFIVAQSRGAVALKGVEEPVEVFELDELRSTTRWQARSSRGLSRLVGRQPELDTLRGALQRAASGNGQALTVVGAAGLGKSRLIHDFVGELPSEWMVLEAACVPQQTLSSYYPISGLIRNMFGIGIDDAPALVAKRVREQIVSLEPTLSEYLPAISSVLDISVEDQDQEWKKLEPSEKRRAIIEAIISLILFQERRTPMVIIVEDVHWIDAETKIILHNFLSRLRGMRILMIMTQRSEDGLADPGLLRLELSALDGMASQEMLDRLMGRDVTLQSIRQRIVAKAQGNPLFLEELVQSLAEAGSFRGEPGYYGLSKPAERMEIPQTIHTVLAARIDRLDGVPKALLQTSAVIGADVSIALLSGILEVAPGKIARDLKTLEKADLLRKVKRVGSEYSFKHDLIREVAYGTMLLGTRRSLHAKAVATIESRFADRLAEHIDRLADHAFMAELWEKAAPYQLRSCRRAVKRGANQDAIGIYQRGLETLSHWPASAAKTKAEIDLRLVAVIALEPLGKHRLIADVLREARSLADTSRDPLRNAAVNCQLAVALWRIGEHESAMEAAIAASRIAQQIADPALTFASLHNIGIVLHETGAYKESIVIHEKCFAFETPELDIKRAGWAAYPSVVLRTFLADSLIEIGEIERAELMAVEASQRAEAAGHFYSRANISHVLARLRLAQGRHAEALSLARDCWQTCLDLGIVQMYPILAARMGEAYLAEGDIQAAAEILSKPERLDVPLAENAFGWGWLFVTQGRAFLAANDRMQARTAGMRALTLAEERGEPPQQAYALKLLGDTSLAEGDVSEARVYFGRALELATTCGMRPLMDQCTKALVI</sequence>
<dbReference type="InterPro" id="IPR001054">
    <property type="entry name" value="A/G_cyclase"/>
</dbReference>
<dbReference type="GO" id="GO:0035556">
    <property type="term" value="P:intracellular signal transduction"/>
    <property type="evidence" value="ECO:0007669"/>
    <property type="project" value="InterPro"/>
</dbReference>
<dbReference type="SUPFAM" id="SSF48452">
    <property type="entry name" value="TPR-like"/>
    <property type="match status" value="2"/>
</dbReference>
<reference evidence="5" key="1">
    <citation type="submission" date="2016-11" db="EMBL/GenBank/DDBJ databases">
        <authorList>
            <person name="Varghese N."/>
            <person name="Submissions S."/>
        </authorList>
    </citation>
    <scope>NUCLEOTIDE SEQUENCE [LARGE SCALE GENOMIC DNA]</scope>
    <source>
        <strain evidence="5">GAS401</strain>
    </source>
</reference>
<evidence type="ECO:0000313" key="4">
    <source>
        <dbReference type="EMBL" id="SHN73214.1"/>
    </source>
</evidence>
<dbReference type="Gene3D" id="3.40.50.300">
    <property type="entry name" value="P-loop containing nucleotide triphosphate hydrolases"/>
    <property type="match status" value="1"/>
</dbReference>
<dbReference type="PANTHER" id="PTHR16305">
    <property type="entry name" value="TESTICULAR SOLUBLE ADENYLYL CYCLASE"/>
    <property type="match status" value="1"/>
</dbReference>
<proteinExistence type="predicted"/>
<feature type="domain" description="Guanylate cyclase" evidence="3">
    <location>
        <begin position="78"/>
        <end position="206"/>
    </location>
</feature>
<keyword evidence="1" id="KW-0547">Nucleotide-binding</keyword>
<dbReference type="GO" id="GO:0004016">
    <property type="term" value="F:adenylate cyclase activity"/>
    <property type="evidence" value="ECO:0007669"/>
    <property type="project" value="TreeGrafter"/>
</dbReference>
<accession>A0A1M7TR38</accession>
<keyword evidence="2" id="KW-0067">ATP-binding</keyword>
<dbReference type="GO" id="GO:0005524">
    <property type="term" value="F:ATP binding"/>
    <property type="evidence" value="ECO:0007669"/>
    <property type="project" value="UniProtKB-KW"/>
</dbReference>
<dbReference type="InterPro" id="IPR027417">
    <property type="entry name" value="P-loop_NTPase"/>
</dbReference>
<keyword evidence="5" id="KW-1185">Reference proteome</keyword>
<dbReference type="Pfam" id="PF13191">
    <property type="entry name" value="AAA_16"/>
    <property type="match status" value="1"/>
</dbReference>
<dbReference type="PANTHER" id="PTHR16305:SF28">
    <property type="entry name" value="GUANYLATE CYCLASE DOMAIN-CONTAINING PROTEIN"/>
    <property type="match status" value="1"/>
</dbReference>
<dbReference type="PROSITE" id="PS50125">
    <property type="entry name" value="GUANYLATE_CYCLASE_2"/>
    <property type="match status" value="1"/>
</dbReference>
<dbReference type="Gene3D" id="1.25.40.10">
    <property type="entry name" value="Tetratricopeptide repeat domain"/>
    <property type="match status" value="2"/>
</dbReference>
<evidence type="ECO:0000313" key="5">
    <source>
        <dbReference type="Proteomes" id="UP000184096"/>
    </source>
</evidence>
<evidence type="ECO:0000256" key="2">
    <source>
        <dbReference type="ARBA" id="ARBA00022840"/>
    </source>
</evidence>
<dbReference type="InterPro" id="IPR029787">
    <property type="entry name" value="Nucleotide_cyclase"/>
</dbReference>
<dbReference type="SMART" id="SM00044">
    <property type="entry name" value="CYCc"/>
    <property type="match status" value="1"/>
</dbReference>
<dbReference type="SMART" id="SM00028">
    <property type="entry name" value="TPR"/>
    <property type="match status" value="5"/>
</dbReference>
<dbReference type="Pfam" id="PF00211">
    <property type="entry name" value="Guanylate_cyc"/>
    <property type="match status" value="1"/>
</dbReference>
<dbReference type="GO" id="GO:0005737">
    <property type="term" value="C:cytoplasm"/>
    <property type="evidence" value="ECO:0007669"/>
    <property type="project" value="TreeGrafter"/>
</dbReference>
<dbReference type="Gene3D" id="3.30.70.1230">
    <property type="entry name" value="Nucleotide cyclase"/>
    <property type="match status" value="1"/>
</dbReference>
<organism evidence="4 5">
    <name type="scientific">Bradyrhizobium erythrophlei</name>
    <dbReference type="NCBI Taxonomy" id="1437360"/>
    <lineage>
        <taxon>Bacteria</taxon>
        <taxon>Pseudomonadati</taxon>
        <taxon>Pseudomonadota</taxon>
        <taxon>Alphaproteobacteria</taxon>
        <taxon>Hyphomicrobiales</taxon>
        <taxon>Nitrobacteraceae</taxon>
        <taxon>Bradyrhizobium</taxon>
    </lineage>
</organism>
<protein>
    <submittedName>
        <fullName evidence="4">AAA ATPase domain-containing protein</fullName>
    </submittedName>
</protein>
<dbReference type="SUPFAM" id="SSF55073">
    <property type="entry name" value="Nucleotide cyclase"/>
    <property type="match status" value="1"/>
</dbReference>
<evidence type="ECO:0000256" key="1">
    <source>
        <dbReference type="ARBA" id="ARBA00022741"/>
    </source>
</evidence>
<dbReference type="InterPro" id="IPR041664">
    <property type="entry name" value="AAA_16"/>
</dbReference>
<evidence type="ECO:0000259" key="3">
    <source>
        <dbReference type="PROSITE" id="PS50125"/>
    </source>
</evidence>
<gene>
    <name evidence="4" type="ORF">SAMN05444170_2424</name>
</gene>
<dbReference type="AlphaFoldDB" id="A0A1M7TR38"/>
<dbReference type="GO" id="GO:0009190">
    <property type="term" value="P:cyclic nucleotide biosynthetic process"/>
    <property type="evidence" value="ECO:0007669"/>
    <property type="project" value="InterPro"/>
</dbReference>